<gene>
    <name evidence="2" type="ORF">SEVIR_8G081200v2</name>
</gene>
<dbReference type="Proteomes" id="UP000298652">
    <property type="component" value="Chromosome 8"/>
</dbReference>
<feature type="compositionally biased region" description="Basic residues" evidence="1">
    <location>
        <begin position="1"/>
        <end position="23"/>
    </location>
</feature>
<evidence type="ECO:0000256" key="1">
    <source>
        <dbReference type="SAM" id="MobiDB-lite"/>
    </source>
</evidence>
<evidence type="ECO:0000313" key="3">
    <source>
        <dbReference type="Proteomes" id="UP000298652"/>
    </source>
</evidence>
<name>A0A4U6TR22_SETVI</name>
<dbReference type="AlphaFoldDB" id="A0A4U6TR22"/>
<dbReference type="Gramene" id="TKW00007">
    <property type="protein sequence ID" value="TKW00007"/>
    <property type="gene ID" value="SEVIR_8G081200v2"/>
</dbReference>
<organism evidence="2 3">
    <name type="scientific">Setaria viridis</name>
    <name type="common">Green bristlegrass</name>
    <name type="synonym">Setaria italica subsp. viridis</name>
    <dbReference type="NCBI Taxonomy" id="4556"/>
    <lineage>
        <taxon>Eukaryota</taxon>
        <taxon>Viridiplantae</taxon>
        <taxon>Streptophyta</taxon>
        <taxon>Embryophyta</taxon>
        <taxon>Tracheophyta</taxon>
        <taxon>Spermatophyta</taxon>
        <taxon>Magnoliopsida</taxon>
        <taxon>Liliopsida</taxon>
        <taxon>Poales</taxon>
        <taxon>Poaceae</taxon>
        <taxon>PACMAD clade</taxon>
        <taxon>Panicoideae</taxon>
        <taxon>Panicodae</taxon>
        <taxon>Paniceae</taxon>
        <taxon>Cenchrinae</taxon>
        <taxon>Setaria</taxon>
    </lineage>
</organism>
<evidence type="ECO:0000313" key="2">
    <source>
        <dbReference type="EMBL" id="TKW00007.1"/>
    </source>
</evidence>
<protein>
    <submittedName>
        <fullName evidence="2">Uncharacterized protein</fullName>
    </submittedName>
</protein>
<keyword evidence="3" id="KW-1185">Reference proteome</keyword>
<feature type="region of interest" description="Disordered" evidence="1">
    <location>
        <begin position="1"/>
        <end position="63"/>
    </location>
</feature>
<feature type="region of interest" description="Disordered" evidence="1">
    <location>
        <begin position="147"/>
        <end position="226"/>
    </location>
</feature>
<reference evidence="2" key="1">
    <citation type="submission" date="2019-03" db="EMBL/GenBank/DDBJ databases">
        <title>WGS assembly of Setaria viridis.</title>
        <authorList>
            <person name="Huang P."/>
            <person name="Jenkins J."/>
            <person name="Grimwood J."/>
            <person name="Barry K."/>
            <person name="Healey A."/>
            <person name="Mamidi S."/>
            <person name="Sreedasyam A."/>
            <person name="Shu S."/>
            <person name="Feldman M."/>
            <person name="Wu J."/>
            <person name="Yu Y."/>
            <person name="Chen C."/>
            <person name="Johnson J."/>
            <person name="Rokhsar D."/>
            <person name="Baxter I."/>
            <person name="Schmutz J."/>
            <person name="Brutnell T."/>
            <person name="Kellogg E."/>
        </authorList>
    </citation>
    <scope>NUCLEOTIDE SEQUENCE [LARGE SCALE GENOMIC DNA]</scope>
</reference>
<feature type="compositionally biased region" description="Basic residues" evidence="1">
    <location>
        <begin position="214"/>
        <end position="226"/>
    </location>
</feature>
<dbReference type="EMBL" id="CM016559">
    <property type="protein sequence ID" value="TKW00007.1"/>
    <property type="molecule type" value="Genomic_DNA"/>
</dbReference>
<feature type="compositionally biased region" description="Basic and acidic residues" evidence="1">
    <location>
        <begin position="147"/>
        <end position="169"/>
    </location>
</feature>
<accession>A0A4U6TR22</accession>
<sequence>MQYRRRPIHSRHRSPARFHRPRVRPASLRHPTPHLISAPRRRSFESPPLLSAGRRHPIPKDVGAVGEVGGNSLCRLRAPPWPADGQAAAARGGAGSGRLSASWRWARVRLTWGAATPFLSAAGEPPWPGPRPVLPRRRAPLFWRKEEETRRQGVVRREGEGRQPFRAEGKPPAQPARATKKKKGRPRWEWEKKKRGAGHPSWAKGKKLAQLTRASKRRKGSRWAVR</sequence>
<proteinExistence type="predicted"/>